<dbReference type="OrthoDB" id="9782387at2"/>
<dbReference type="GO" id="GO:1904047">
    <property type="term" value="F:S-adenosyl-L-methionine binding"/>
    <property type="evidence" value="ECO:0007669"/>
    <property type="project" value="UniProtKB-UniRule"/>
</dbReference>
<dbReference type="SMART" id="SM00729">
    <property type="entry name" value="Elp3"/>
    <property type="match status" value="1"/>
</dbReference>
<dbReference type="Pfam" id="PF04055">
    <property type="entry name" value="Radical_SAM"/>
    <property type="match status" value="1"/>
</dbReference>
<dbReference type="NCBIfam" id="TIGR04085">
    <property type="entry name" value="rSAM_more_4Fe4S"/>
    <property type="match status" value="1"/>
</dbReference>
<dbReference type="SFLD" id="SFLDG01386">
    <property type="entry name" value="main_SPASM_domain-containing"/>
    <property type="match status" value="1"/>
</dbReference>
<dbReference type="UniPathway" id="UPA00539"/>
<organism evidence="10 11">
    <name type="scientific">Cohnella phaseoli</name>
    <dbReference type="NCBI Taxonomy" id="456490"/>
    <lineage>
        <taxon>Bacteria</taxon>
        <taxon>Bacillati</taxon>
        <taxon>Bacillota</taxon>
        <taxon>Bacilli</taxon>
        <taxon>Bacillales</taxon>
        <taxon>Paenibacillaceae</taxon>
        <taxon>Cohnella</taxon>
    </lineage>
</organism>
<comment type="function">
    <text evidence="8">Catalyzes the cross-linking of a glutamate residue and a tyrosine residue in the PqqA protein as part of the biosynthesis of pyrroloquinoline quinone (PQQ).</text>
</comment>
<feature type="binding site" evidence="8">
    <location>
        <position position="17"/>
    </location>
    <ligand>
        <name>[4Fe-4S] cluster</name>
        <dbReference type="ChEBI" id="CHEBI:49883"/>
        <note>4Fe-4S-S-AdoMet</note>
    </ligand>
</feature>
<dbReference type="EMBL" id="QRDZ01000029">
    <property type="protein sequence ID" value="RED60678.1"/>
    <property type="molecule type" value="Genomic_DNA"/>
</dbReference>
<feature type="binding site" evidence="8">
    <location>
        <position position="21"/>
    </location>
    <ligand>
        <name>[4Fe-4S] cluster</name>
        <dbReference type="ChEBI" id="CHEBI:49883"/>
        <note>4Fe-4S-S-AdoMet</note>
    </ligand>
</feature>
<dbReference type="CDD" id="cd01335">
    <property type="entry name" value="Radical_SAM"/>
    <property type="match status" value="1"/>
</dbReference>
<dbReference type="SFLD" id="SFLDS00029">
    <property type="entry name" value="Radical_SAM"/>
    <property type="match status" value="1"/>
</dbReference>
<dbReference type="AlphaFoldDB" id="A0A3D9IG07"/>
<dbReference type="InterPro" id="IPR050377">
    <property type="entry name" value="Radical_SAM_PqqE_MftC-like"/>
</dbReference>
<evidence type="ECO:0000256" key="7">
    <source>
        <dbReference type="ARBA" id="ARBA00023014"/>
    </source>
</evidence>
<evidence type="ECO:0000313" key="10">
    <source>
        <dbReference type="EMBL" id="RED60678.1"/>
    </source>
</evidence>
<dbReference type="RefSeq" id="WP_116064113.1">
    <property type="nucleotide sequence ID" value="NZ_QRDZ01000029.1"/>
</dbReference>
<feature type="domain" description="Radical SAM core" evidence="9">
    <location>
        <begin position="3"/>
        <end position="218"/>
    </location>
</feature>
<dbReference type="GO" id="GO:0016491">
    <property type="term" value="F:oxidoreductase activity"/>
    <property type="evidence" value="ECO:0007669"/>
    <property type="project" value="UniProtKB-KW"/>
</dbReference>
<dbReference type="InterPro" id="IPR011843">
    <property type="entry name" value="PQQ_synth_PqqE_bac"/>
</dbReference>
<dbReference type="GO" id="GO:0018189">
    <property type="term" value="P:pyrroloquinoline quinone biosynthetic process"/>
    <property type="evidence" value="ECO:0007669"/>
    <property type="project" value="UniProtKB-UniRule"/>
</dbReference>
<dbReference type="SFLD" id="SFLDF00280">
    <property type="entry name" value="coenzyme_PQQ_synthesis_protein"/>
    <property type="match status" value="1"/>
</dbReference>
<dbReference type="NCBIfam" id="TIGR02109">
    <property type="entry name" value="PQQ_syn_pqqE"/>
    <property type="match status" value="1"/>
</dbReference>
<gene>
    <name evidence="8" type="primary">pqqE</name>
    <name evidence="10" type="ORF">DFP98_12991</name>
</gene>
<comment type="catalytic activity">
    <reaction evidence="8">
        <text>[PQQ precursor protein] + S-adenosyl-L-methionine = E-Y cross-linked-[PQQ precursor protein] + 5'-deoxyadenosine + L-methionine + H(+)</text>
        <dbReference type="Rhea" id="RHEA:56836"/>
        <dbReference type="Rhea" id="RHEA-COMP:14800"/>
        <dbReference type="Rhea" id="RHEA-COMP:14801"/>
        <dbReference type="ChEBI" id="CHEBI:15378"/>
        <dbReference type="ChEBI" id="CHEBI:17319"/>
        <dbReference type="ChEBI" id="CHEBI:57844"/>
        <dbReference type="ChEBI" id="CHEBI:59789"/>
        <dbReference type="ChEBI" id="CHEBI:141026"/>
        <dbReference type="ChEBI" id="CHEBI:141027"/>
        <dbReference type="EC" id="1.21.98.4"/>
    </reaction>
</comment>
<dbReference type="EC" id="1.21.98.4" evidence="8"/>
<accession>A0A3D9IG07</accession>
<name>A0A3D9IG07_9BACL</name>
<keyword evidence="4 8" id="KW-0884">PQQ biosynthesis</keyword>
<evidence type="ECO:0000256" key="8">
    <source>
        <dbReference type="HAMAP-Rule" id="MF_00660"/>
    </source>
</evidence>
<dbReference type="SFLD" id="SFLDG01387">
    <property type="entry name" value="BtrN-like_SPASM_domain_contain"/>
    <property type="match status" value="1"/>
</dbReference>
<evidence type="ECO:0000256" key="6">
    <source>
        <dbReference type="ARBA" id="ARBA00023004"/>
    </source>
</evidence>
<comment type="caution">
    <text evidence="10">The sequence shown here is derived from an EMBL/GenBank/DDBJ whole genome shotgun (WGS) entry which is preliminary data.</text>
</comment>
<evidence type="ECO:0000256" key="2">
    <source>
        <dbReference type="ARBA" id="ARBA00022691"/>
    </source>
</evidence>
<dbReference type="PIRSF" id="PIRSF037420">
    <property type="entry name" value="PQQ_syn_pqqE"/>
    <property type="match status" value="1"/>
</dbReference>
<keyword evidence="3 8" id="KW-0479">Metal-binding</keyword>
<comment type="similarity">
    <text evidence="8">Belongs to the radical SAM superfamily. PqqE family.</text>
</comment>
<keyword evidence="6 8" id="KW-0408">Iron</keyword>
<dbReference type="InterPro" id="IPR034391">
    <property type="entry name" value="AdoMet-like_SPASM_containing"/>
</dbReference>
<dbReference type="GO" id="GO:0005506">
    <property type="term" value="F:iron ion binding"/>
    <property type="evidence" value="ECO:0007669"/>
    <property type="project" value="UniProtKB-UniRule"/>
</dbReference>
<evidence type="ECO:0000259" key="9">
    <source>
        <dbReference type="PROSITE" id="PS51918"/>
    </source>
</evidence>
<dbReference type="HAMAP" id="MF_00660">
    <property type="entry name" value="PqqE"/>
    <property type="match status" value="1"/>
</dbReference>
<dbReference type="Pfam" id="PF13186">
    <property type="entry name" value="SPASM"/>
    <property type="match status" value="1"/>
</dbReference>
<proteinExistence type="inferred from homology"/>
<keyword evidence="1 8" id="KW-0004">4Fe-4S</keyword>
<dbReference type="InterPro" id="IPR058240">
    <property type="entry name" value="rSAM_sf"/>
</dbReference>
<evidence type="ECO:0000313" key="11">
    <source>
        <dbReference type="Proteomes" id="UP000256977"/>
    </source>
</evidence>
<evidence type="ECO:0000256" key="1">
    <source>
        <dbReference type="ARBA" id="ARBA00022485"/>
    </source>
</evidence>
<dbReference type="PROSITE" id="PS51918">
    <property type="entry name" value="RADICAL_SAM"/>
    <property type="match status" value="1"/>
</dbReference>
<dbReference type="GO" id="GO:0051539">
    <property type="term" value="F:4 iron, 4 sulfur cluster binding"/>
    <property type="evidence" value="ECO:0007669"/>
    <property type="project" value="UniProtKB-KW"/>
</dbReference>
<comment type="pathway">
    <text evidence="8">Cofactor biosynthesis; pyrroloquinoline quinone biosynthesis.</text>
</comment>
<dbReference type="GO" id="GO:0009975">
    <property type="term" value="F:cyclase activity"/>
    <property type="evidence" value="ECO:0007669"/>
    <property type="project" value="UniProtKB-UniRule"/>
</dbReference>
<sequence length="360" mass="40792">MPVNLPYALTAELTHRCPLHCPYCSNPIELQKKESELSTDTWLSVLEQAGELGVLQVHFTGGEPLLRPDLELLVRHARELGLYVNLITSGVGLTDRRARQLAEAGIDSIQLSVQASSSELADSIAGFSAHELKRQAAQRIRDNGLPLHMNVVLHRTNLHQIEEIIELCVSWGAERLELANAQYYGWALRNIDQLLPRQDQLHEAEAAYMRAQRRFGHQIELLWILPDYYEDFPKPCMGGWGQLSLTVAPDGRVLPCTVSSEIRTLSFENVKERELAWIWRDSPSFNAYRGYEWMAEPCRNCERRELDYGGCRCQAFLLTGDARSADPVCVRSPHRGIIADRIGTIANENAGWPLYSYRGR</sequence>
<reference evidence="10 11" key="1">
    <citation type="submission" date="2018-07" db="EMBL/GenBank/DDBJ databases">
        <title>Genomic Encyclopedia of Type Strains, Phase III (KMG-III): the genomes of soil and plant-associated and newly described type strains.</title>
        <authorList>
            <person name="Whitman W."/>
        </authorList>
    </citation>
    <scope>NUCLEOTIDE SEQUENCE [LARGE SCALE GENOMIC DNA]</scope>
    <source>
        <strain evidence="10 11">CECT 7287</strain>
    </source>
</reference>
<protein>
    <recommendedName>
        <fullName evidence="8">PqqA peptide cyclase</fullName>
        <ecNumber evidence="8">1.21.98.4</ecNumber>
    </recommendedName>
    <alternativeName>
        <fullName evidence="8">Coenzyme PQQ synthesis protein E</fullName>
    </alternativeName>
</protein>
<dbReference type="InterPro" id="IPR013785">
    <property type="entry name" value="Aldolase_TIM"/>
</dbReference>
<keyword evidence="7 8" id="KW-0411">Iron-sulfur</keyword>
<dbReference type="Gene3D" id="3.20.20.70">
    <property type="entry name" value="Aldolase class I"/>
    <property type="match status" value="1"/>
</dbReference>
<dbReference type="InterPro" id="IPR023885">
    <property type="entry name" value="4Fe4S-binding_SPASM_dom"/>
</dbReference>
<evidence type="ECO:0000256" key="3">
    <source>
        <dbReference type="ARBA" id="ARBA00022723"/>
    </source>
</evidence>
<dbReference type="InterPro" id="IPR007197">
    <property type="entry name" value="rSAM"/>
</dbReference>
<dbReference type="PANTHER" id="PTHR11228:SF7">
    <property type="entry name" value="PQQA PEPTIDE CYCLASE"/>
    <property type="match status" value="1"/>
</dbReference>
<feature type="binding site" evidence="8">
    <location>
        <position position="24"/>
    </location>
    <ligand>
        <name>[4Fe-4S] cluster</name>
        <dbReference type="ChEBI" id="CHEBI:49883"/>
        <note>4Fe-4S-S-AdoMet</note>
    </ligand>
</feature>
<dbReference type="SUPFAM" id="SSF102114">
    <property type="entry name" value="Radical SAM enzymes"/>
    <property type="match status" value="1"/>
</dbReference>
<dbReference type="Proteomes" id="UP000256977">
    <property type="component" value="Unassembled WGS sequence"/>
</dbReference>
<dbReference type="InterPro" id="IPR006638">
    <property type="entry name" value="Elp3/MiaA/NifB-like_rSAM"/>
</dbReference>
<evidence type="ECO:0000256" key="4">
    <source>
        <dbReference type="ARBA" id="ARBA00022905"/>
    </source>
</evidence>
<dbReference type="SFLD" id="SFLDG01067">
    <property type="entry name" value="SPASM/twitch_domain_containing"/>
    <property type="match status" value="1"/>
</dbReference>
<dbReference type="InterPro" id="IPR017200">
    <property type="entry name" value="PqqE-like"/>
</dbReference>
<comment type="cofactor">
    <cofactor evidence="8">
        <name>[4Fe-4S] cluster</name>
        <dbReference type="ChEBI" id="CHEBI:49883"/>
    </cofactor>
    <text evidence="8">Binds 1 [4Fe-4S] cluster. The cluster is coordinated with 3 cysteines and an exchangeable S-adenosyl-L-methionine.</text>
</comment>
<dbReference type="PANTHER" id="PTHR11228">
    <property type="entry name" value="RADICAL SAM DOMAIN PROTEIN"/>
    <property type="match status" value="1"/>
</dbReference>
<comment type="subunit">
    <text evidence="8">Interacts with PqqD. The interaction is necessary for activity of PqqE.</text>
</comment>
<keyword evidence="11" id="KW-1185">Reference proteome</keyword>
<evidence type="ECO:0000256" key="5">
    <source>
        <dbReference type="ARBA" id="ARBA00023002"/>
    </source>
</evidence>
<keyword evidence="2 8" id="KW-0949">S-adenosyl-L-methionine</keyword>
<keyword evidence="5 8" id="KW-0560">Oxidoreductase</keyword>